<evidence type="ECO:0000259" key="16">
    <source>
        <dbReference type="PROSITE" id="PS52053"/>
    </source>
</evidence>
<proteinExistence type="inferred from homology"/>
<dbReference type="PANTHER" id="PTHR47114:SF2">
    <property type="entry name" value="OLIGODENDROCYTE-MYELIN GLYCOPROTEIN"/>
    <property type="match status" value="1"/>
</dbReference>
<keyword evidence="7" id="KW-0433">Leucine-rich repeat</keyword>
<feature type="active site" description="Glycyl thioester intermediate" evidence="14">
    <location>
        <position position="1398"/>
    </location>
</feature>
<dbReference type="InterPro" id="IPR029487">
    <property type="entry name" value="NEL_dom"/>
</dbReference>
<organism evidence="17 18">
    <name type="scientific">Pseudomonas fragi</name>
    <dbReference type="NCBI Taxonomy" id="296"/>
    <lineage>
        <taxon>Bacteria</taxon>
        <taxon>Pseudomonadati</taxon>
        <taxon>Pseudomonadota</taxon>
        <taxon>Gammaproteobacteria</taxon>
        <taxon>Pseudomonadales</taxon>
        <taxon>Pseudomonadaceae</taxon>
        <taxon>Pseudomonas</taxon>
    </lineage>
</organism>
<dbReference type="InterPro" id="IPR032675">
    <property type="entry name" value="LRR_dom_sf"/>
</dbReference>
<dbReference type="EMBL" id="NQKL01000003">
    <property type="protein sequence ID" value="OZY42805.1"/>
    <property type="molecule type" value="Genomic_DNA"/>
</dbReference>
<evidence type="ECO:0000256" key="6">
    <source>
        <dbReference type="ARBA" id="ARBA00022525"/>
    </source>
</evidence>
<evidence type="ECO:0000256" key="15">
    <source>
        <dbReference type="SAM" id="Phobius"/>
    </source>
</evidence>
<sequence>MTRHMPPLDARDTTLSDLEPLELARSHMPRWLMGADPQIIAAMNASMASSRFYHGLVGKKFGELQSVEAYCGALLAAEVLREFGPSLNIHNDYLAVVHVHLMTDETLLATVRHYLVRDEPKTLLWAALQNFSAGEAVAGGFNPQSSIRHGANPRQISPLAPHHFAALVRRLDLGLKYQQYLEHFLGVTASGTARPGHVATETNLRILKNHDMEVDAHVAFLKKKITHTAYLAVLAALAEPASMTRPDAVNLDGKPMVLSSLSILDTAIDGVVIFSPDTLLLHPGNRLIAYIPNDPRAPFFEFSSLQVFIDELKHRLLDPAYVEFFSRFTALSARPLFMQKIMARPERLNLTATPLAISAAHYLSTVQLRNMFADARQLAVPTGVLDEHEREQRWQMYKTAGLLLVNVAALFVPVLGDLMLAVAIGDMLKEVYEGVEDWSQGDVDHAREHLLNVATDLAVNAAVVVGVAAAKTAASRLSAATREHFEGFQPVRRDDGTARLWNKNLQHYEHKTMEDHRFTADAQGFISFQGKPHVEVAGKHFAVEFDSLHKQWRIPHPRRPDAFKPALLHNNQGAWQHVHERPLEWDGSTTLLGRLGPATAALAEPTLEQIRVLTNTASGTMRRLHLENLAPPPLLEVSLKRFEIDHQIDTFIEQMSTGQYASRRWSEMQLQLLPGLGGWPAGKALAVVDDTGQRLGQYASVIWPATSHINLTTSVLEQGKLLEAVLAALPEQQVRGLLGNLLPADTTPARRLARILGIYAQEHKRQVFERLYGAFNVSSAPEALPIERDFAGLPRTVAQTLVESASNPQLERLRTGRVPLELSELARVYLREARINRAIEGFYLDHQANDDTERLALHYLDQLPGWPADKALEIRDETISGPVTQYWGGVLTTPPRVLVKTPLGYERYRPRGHVYLQEPGGPLPISAAVLESLSDLERDAMGFAASTDAPAFNAALARLAANARQESARVLRMQPVKPGFKLPVTLLDGQVGYPLCGMTSGEHSWGLQRRVRMVYSDFEDEQVIEYLDALVERGLEPLAILRERKRERRALLASLQAWIDATPDEVPLADAMYDYPENRYQAAGLIERCWRKNPTHIPWAHNEELHSLSLDGFRLGNFPDLPAVADFSHVRELKLSNMNCRDTANPFLEHFSGLVALEMDNNRMVHLPAQLERMPNLRRLSLARNLLYLNPGNLSVLNSLTKLQVLNLNDNLLGPNLSLSNLGFLRRVYLRRTWIDEWPQDLISRPFLESADLRENRIVEIPEHVYQASPSVTRNISLSGNPLSAVSRLRLARYAMQGGSSMGIDSEQLMSEAAAFEFWTAGITTQELRRRERLWNSLRADATSEDFFTVLSRLTSTADAREVRQDLSRRVWEMIEAANESSPLRRDVLDIAASPRSCTDSVAFTFSEMEVQMELTGLSQDGSPQKLQLLNLGKGLFRLDRLAKIAHEHFLLRLKGAGPAPDELEIHLAYRVGLARALELPGQPANMVFKGLAGVSQADLDIARLEVENAEKTASLSIFISTRQFWREYLIRVHRAQYGALTEPYFEALSNLLKRSPEMNSERYLREVSEVRHQMDSAVDVWSLQKTEELLAPRSLPGSPSTAL</sequence>
<evidence type="ECO:0000256" key="13">
    <source>
        <dbReference type="ARBA" id="ARBA00023200"/>
    </source>
</evidence>
<evidence type="ECO:0000256" key="5">
    <source>
        <dbReference type="ARBA" id="ARBA00012483"/>
    </source>
</evidence>
<keyword evidence="6 14" id="KW-0964">Secreted</keyword>
<dbReference type="Pfam" id="PF14496">
    <property type="entry name" value="NEL"/>
    <property type="match status" value="1"/>
</dbReference>
<evidence type="ECO:0000256" key="11">
    <source>
        <dbReference type="ARBA" id="ARBA00022843"/>
    </source>
</evidence>
<dbReference type="EC" id="2.3.2.27" evidence="5"/>
<feature type="transmembrane region" description="Helical" evidence="15">
    <location>
        <begin position="400"/>
        <end position="424"/>
    </location>
</feature>
<protein>
    <recommendedName>
        <fullName evidence="5">RING-type E3 ubiquitin transferase</fullName>
        <ecNumber evidence="5">2.3.2.27</ecNumber>
    </recommendedName>
</protein>
<reference evidence="17 18" key="1">
    <citation type="submission" date="2017-08" db="EMBL/GenBank/DDBJ databases">
        <title>Genomic and metabolic characterisation of spoilage-associated Pseudomonas species.</title>
        <authorList>
            <person name="Stanborough T."/>
            <person name="Fegan N."/>
            <person name="Powell S.M."/>
            <person name="Singh T."/>
            <person name="Tamplin M.L."/>
            <person name="Chandry P.S."/>
        </authorList>
    </citation>
    <scope>NUCLEOTIDE SEQUENCE [LARGE SCALE GENOMIC DNA]</scope>
    <source>
        <strain evidence="17 18">F1820</strain>
    </source>
</reference>
<dbReference type="GO" id="GO:0016567">
    <property type="term" value="P:protein ubiquitination"/>
    <property type="evidence" value="ECO:0007669"/>
    <property type="project" value="InterPro"/>
</dbReference>
<comment type="catalytic activity">
    <reaction evidence="1">
        <text>S-ubiquitinyl-[E2 ubiquitin-conjugating enzyme]-L-cysteine + [acceptor protein]-L-lysine = [E2 ubiquitin-conjugating enzyme]-L-cysteine + N(6)-ubiquitinyl-[acceptor protein]-L-lysine.</text>
        <dbReference type="EC" id="2.3.2.27"/>
    </reaction>
</comment>
<keyword evidence="8 14" id="KW-0808">Transferase</keyword>
<evidence type="ECO:0000256" key="8">
    <source>
        <dbReference type="ARBA" id="ARBA00022679"/>
    </source>
</evidence>
<evidence type="ECO:0000313" key="18">
    <source>
        <dbReference type="Proteomes" id="UP000216113"/>
    </source>
</evidence>
<feature type="domain" description="NEL" evidence="16">
    <location>
        <begin position="1311"/>
        <end position="1604"/>
    </location>
</feature>
<dbReference type="InterPro" id="IPR051071">
    <property type="entry name" value="LRR-bact_E3_ubiq_ligases"/>
</dbReference>
<comment type="similarity">
    <text evidence="4 14">Belongs to the LRR-containing bacterial E3 ligase family.</text>
</comment>
<gene>
    <name evidence="17" type="ORF">CJF43_04225</name>
</gene>
<accession>A0A266LZU1</accession>
<evidence type="ECO:0000256" key="7">
    <source>
        <dbReference type="ARBA" id="ARBA00022614"/>
    </source>
</evidence>
<comment type="caution">
    <text evidence="17">The sequence shown here is derived from an EMBL/GenBank/DDBJ whole genome shotgun (WGS) entry which is preliminary data.</text>
</comment>
<dbReference type="Pfam" id="PF20178">
    <property type="entry name" value="ToxA_N"/>
    <property type="match status" value="1"/>
</dbReference>
<dbReference type="SUPFAM" id="SSF52058">
    <property type="entry name" value="L domain-like"/>
    <property type="match status" value="1"/>
</dbReference>
<evidence type="ECO:0000256" key="1">
    <source>
        <dbReference type="ARBA" id="ARBA00000900"/>
    </source>
</evidence>
<evidence type="ECO:0000256" key="9">
    <source>
        <dbReference type="ARBA" id="ARBA00022737"/>
    </source>
</evidence>
<keyword evidence="9" id="KW-0677">Repeat</keyword>
<evidence type="ECO:0000256" key="4">
    <source>
        <dbReference type="ARBA" id="ARBA00009868"/>
    </source>
</evidence>
<keyword evidence="15" id="KW-0472">Membrane</keyword>
<keyword evidence="10 14" id="KW-0833">Ubl conjugation pathway</keyword>
<keyword evidence="13 14" id="KW-1035">Host cytoplasm</keyword>
<keyword evidence="12" id="KW-0843">Virulence</keyword>
<evidence type="ECO:0000256" key="3">
    <source>
        <dbReference type="ARBA" id="ARBA00004613"/>
    </source>
</evidence>
<dbReference type="PANTHER" id="PTHR47114">
    <property type="match status" value="1"/>
</dbReference>
<dbReference type="PROSITE" id="PS52053">
    <property type="entry name" value="NEL"/>
    <property type="match status" value="1"/>
</dbReference>
<evidence type="ECO:0000256" key="2">
    <source>
        <dbReference type="ARBA" id="ARBA00004192"/>
    </source>
</evidence>
<keyword evidence="11 14" id="KW-0832">Ubl conjugation</keyword>
<evidence type="ECO:0000256" key="14">
    <source>
        <dbReference type="PROSITE-ProRule" id="PRU01398"/>
    </source>
</evidence>
<dbReference type="Gene3D" id="3.80.10.10">
    <property type="entry name" value="Ribonuclease Inhibitor"/>
    <property type="match status" value="1"/>
</dbReference>
<name>A0A266LZU1_PSEFR</name>
<dbReference type="InterPro" id="IPR046673">
    <property type="entry name" value="ToxA_N"/>
</dbReference>
<keyword evidence="15" id="KW-0812">Transmembrane</keyword>
<dbReference type="Gene3D" id="1.20.58.360">
    <property type="entry name" value="Shigella T3SS effector IpaH defines"/>
    <property type="match status" value="1"/>
</dbReference>
<comment type="subcellular location">
    <subcellularLocation>
        <location evidence="2">Host cytoplasm</location>
    </subcellularLocation>
    <subcellularLocation>
        <location evidence="3">Secreted</location>
    </subcellularLocation>
</comment>
<evidence type="ECO:0000313" key="17">
    <source>
        <dbReference type="EMBL" id="OZY42805.1"/>
    </source>
</evidence>
<evidence type="ECO:0000256" key="12">
    <source>
        <dbReference type="ARBA" id="ARBA00023026"/>
    </source>
</evidence>
<dbReference type="GO" id="GO:0061630">
    <property type="term" value="F:ubiquitin protein ligase activity"/>
    <property type="evidence" value="ECO:0007669"/>
    <property type="project" value="UniProtKB-EC"/>
</dbReference>
<comment type="PTM">
    <text evidence="14">Ubiquitinated in the presence of host E1 ubiquitin-activating enzyme, E2 ubiquitin-conjugating enzyme and ubiquitin.</text>
</comment>
<evidence type="ECO:0000256" key="10">
    <source>
        <dbReference type="ARBA" id="ARBA00022786"/>
    </source>
</evidence>
<keyword evidence="15" id="KW-1133">Transmembrane helix</keyword>
<dbReference type="Proteomes" id="UP000216113">
    <property type="component" value="Unassembled WGS sequence"/>
</dbReference>
<dbReference type="GO" id="GO:0005576">
    <property type="term" value="C:extracellular region"/>
    <property type="evidence" value="ECO:0007669"/>
    <property type="project" value="UniProtKB-SubCell"/>
</dbReference>
<dbReference type="GO" id="GO:0030430">
    <property type="term" value="C:host cell cytoplasm"/>
    <property type="evidence" value="ECO:0007669"/>
    <property type="project" value="UniProtKB-SubCell"/>
</dbReference>